<keyword evidence="2" id="KW-1185">Reference proteome</keyword>
<organism evidence="1 2">
    <name type="scientific">Catharanthus roseus</name>
    <name type="common">Madagascar periwinkle</name>
    <name type="synonym">Vinca rosea</name>
    <dbReference type="NCBI Taxonomy" id="4058"/>
    <lineage>
        <taxon>Eukaryota</taxon>
        <taxon>Viridiplantae</taxon>
        <taxon>Streptophyta</taxon>
        <taxon>Embryophyta</taxon>
        <taxon>Tracheophyta</taxon>
        <taxon>Spermatophyta</taxon>
        <taxon>Magnoliopsida</taxon>
        <taxon>eudicotyledons</taxon>
        <taxon>Gunneridae</taxon>
        <taxon>Pentapetalae</taxon>
        <taxon>asterids</taxon>
        <taxon>lamiids</taxon>
        <taxon>Gentianales</taxon>
        <taxon>Apocynaceae</taxon>
        <taxon>Rauvolfioideae</taxon>
        <taxon>Vinceae</taxon>
        <taxon>Catharanthinae</taxon>
        <taxon>Catharanthus</taxon>
    </lineage>
</organism>
<name>A0ACC0ATQ5_CATRO</name>
<accession>A0ACC0ATQ5</accession>
<dbReference type="EMBL" id="CM044705">
    <property type="protein sequence ID" value="KAI5664106.1"/>
    <property type="molecule type" value="Genomic_DNA"/>
</dbReference>
<protein>
    <submittedName>
        <fullName evidence="1">Uncharacterized protein</fullName>
    </submittedName>
</protein>
<gene>
    <name evidence="1" type="ORF">M9H77_23429</name>
</gene>
<comment type="caution">
    <text evidence="1">The sequence shown here is derived from an EMBL/GenBank/DDBJ whole genome shotgun (WGS) entry which is preliminary data.</text>
</comment>
<proteinExistence type="predicted"/>
<evidence type="ECO:0000313" key="2">
    <source>
        <dbReference type="Proteomes" id="UP001060085"/>
    </source>
</evidence>
<sequence>MEIDENDDVQVASVTRTFCLCKLKSFPAGFLHGHLIQPAPPLIEISNIDSVDDEETVMLFYGILGEIFFPTVNKFATYDQFTYRKRMRPLQIYFPEHSQVMYPFLFPSNEECFAMLSSSIGNHTAHFFCPNCSVPKVSSDWTVRRENYSIAMSAHDFNVLWTLEGQVWVWGYSEGLDSFTVVSAKASDKTFIEENMDPFEESLQENVGFEGDEDPNTFEEFLEPEEYIDLGHLFTTDRIFSSKDELVDCHGHAQAARLTEEQLQQTGSSGRVMFHLAIYYDFSEKKTLDVHLERGYTVFHSNREDSNILSDIVVAQPTSIAIIRTWLYVLIMDTRVWTSQVLHFGVEITNRAASEYSVLKLWLSMCHGDLDTVFLNIDSFIQGQIAETKYILEISKLKEKYGATSNSIAKNLSNKISHLGLKKIMDELKKARQMVEESGKIGSDIPEEHDRDMESEMRDLTLLLQKISTGPISNVREARKIGKSSGSGFGSGSYSGSGSNPNARERGRPLIEVGVGQRTQDRQHPMQTSQQNSHPAKVATVSQVDVQIHMTHRAQVCARGVGVTGRSEVLCRPLTPLDEAVTVCPLTRPVLSVTGPRLSSSLPLLGESAGVLPFTDGESIPALLPVRPFAMNSIYSEGNIHGMNMTGLTPNSFSEEVLGLHSAFAPVSCILTGSTIDPVIMLEYFGAGEENLSSALSIVEANGNVACVFGTQML</sequence>
<reference evidence="2" key="1">
    <citation type="journal article" date="2023" name="Nat. Plants">
        <title>Single-cell RNA sequencing provides a high-resolution roadmap for understanding the multicellular compartmentation of specialized metabolism.</title>
        <authorList>
            <person name="Sun S."/>
            <person name="Shen X."/>
            <person name="Li Y."/>
            <person name="Li Y."/>
            <person name="Wang S."/>
            <person name="Li R."/>
            <person name="Zhang H."/>
            <person name="Shen G."/>
            <person name="Guo B."/>
            <person name="Wei J."/>
            <person name="Xu J."/>
            <person name="St-Pierre B."/>
            <person name="Chen S."/>
            <person name="Sun C."/>
        </authorList>
    </citation>
    <scope>NUCLEOTIDE SEQUENCE [LARGE SCALE GENOMIC DNA]</scope>
</reference>
<dbReference type="Proteomes" id="UP001060085">
    <property type="component" value="Linkage Group LG05"/>
</dbReference>
<evidence type="ECO:0000313" key="1">
    <source>
        <dbReference type="EMBL" id="KAI5664106.1"/>
    </source>
</evidence>